<dbReference type="InterPro" id="IPR006143">
    <property type="entry name" value="RND_pump_MFP"/>
</dbReference>
<dbReference type="InterPro" id="IPR058647">
    <property type="entry name" value="BSH_CzcB-like"/>
</dbReference>
<dbReference type="PANTHER" id="PTHR30469:SF11">
    <property type="entry name" value="BLL4320 PROTEIN"/>
    <property type="match status" value="1"/>
</dbReference>
<keyword evidence="3" id="KW-0812">Transmembrane</keyword>
<accession>A0A514BNT1</accession>
<dbReference type="PANTHER" id="PTHR30469">
    <property type="entry name" value="MULTIDRUG RESISTANCE PROTEIN MDTA"/>
    <property type="match status" value="1"/>
</dbReference>
<name>A0A514BNT1_9GAMM</name>
<feature type="domain" description="Multidrug resistance protein MdtA-like C-terminal permuted SH3" evidence="5">
    <location>
        <begin position="353"/>
        <end position="387"/>
    </location>
</feature>
<feature type="domain" description="CzcB-like barrel-sandwich hybrid" evidence="6">
    <location>
        <begin position="101"/>
        <end position="223"/>
    </location>
</feature>
<feature type="transmembrane region" description="Helical" evidence="3">
    <location>
        <begin position="36"/>
        <end position="58"/>
    </location>
</feature>
<dbReference type="Pfam" id="PF25954">
    <property type="entry name" value="Beta-barrel_RND_2"/>
    <property type="match status" value="1"/>
</dbReference>
<evidence type="ECO:0000259" key="5">
    <source>
        <dbReference type="Pfam" id="PF25967"/>
    </source>
</evidence>
<dbReference type="Gene3D" id="1.10.287.470">
    <property type="entry name" value="Helix hairpin bin"/>
    <property type="match status" value="1"/>
</dbReference>
<evidence type="ECO:0000313" key="8">
    <source>
        <dbReference type="Proteomes" id="UP000317199"/>
    </source>
</evidence>
<evidence type="ECO:0000259" key="6">
    <source>
        <dbReference type="Pfam" id="PF25973"/>
    </source>
</evidence>
<dbReference type="AlphaFoldDB" id="A0A514BNT1"/>
<sequence>MASPHLLHHYRRHRREASPMPKYADKRPPSTRKRMILMLIGAIVVFGGVFAVKAFFAAQTNKFFDNMPQPAVAVSSAIVQTQQWNDAGESVGTFVAVNGTDVTTEAGGVIRSLEFDAGQPVKAGTVLVRLNTANEEATLKSLEASARLAATQRDRWQQLAREQLVSRDEAQQHATAAATAQAQADAQRALIAQKTIRAPFSGVLGIRKVNLGQYVSPGTAIVSLQQLDPIYLDFSLPEQQMGKVREGGKVQATVDALPGQVFEGEVTAIEPLVDSSTRNFKVQATFQNPDGALRPGSFAKVGFSLGSEREVMVIPQTAVSFNPYGNAVFVIDRTPRAEGEKDMQGNPLTGDKLTVSQRFIKTGTTRGDLIVVTEGLEPGDEVVTSGLLKLRNDAEVTLNNKVQPAADEQPRPENR</sequence>
<dbReference type="Pfam" id="PF25967">
    <property type="entry name" value="RND-MFP_C"/>
    <property type="match status" value="1"/>
</dbReference>
<dbReference type="Pfam" id="PF25973">
    <property type="entry name" value="BSH_CzcB"/>
    <property type="match status" value="1"/>
</dbReference>
<evidence type="ECO:0000259" key="4">
    <source>
        <dbReference type="Pfam" id="PF25954"/>
    </source>
</evidence>
<proteinExistence type="inferred from homology"/>
<feature type="domain" description="CusB-like beta-barrel" evidence="4">
    <location>
        <begin position="230"/>
        <end position="304"/>
    </location>
</feature>
<dbReference type="GO" id="GO:0015562">
    <property type="term" value="F:efflux transmembrane transporter activity"/>
    <property type="evidence" value="ECO:0007669"/>
    <property type="project" value="TreeGrafter"/>
</dbReference>
<dbReference type="NCBIfam" id="TIGR01730">
    <property type="entry name" value="RND_mfp"/>
    <property type="match status" value="1"/>
</dbReference>
<comment type="similarity">
    <text evidence="1">Belongs to the membrane fusion protein (MFP) (TC 8.A.1) family.</text>
</comment>
<evidence type="ECO:0000256" key="2">
    <source>
        <dbReference type="SAM" id="MobiDB-lite"/>
    </source>
</evidence>
<dbReference type="SUPFAM" id="SSF111369">
    <property type="entry name" value="HlyD-like secretion proteins"/>
    <property type="match status" value="1"/>
</dbReference>
<keyword evidence="3" id="KW-0472">Membrane</keyword>
<dbReference type="InterPro" id="IPR058792">
    <property type="entry name" value="Beta-barrel_RND_2"/>
</dbReference>
<organism evidence="7 8">
    <name type="scientific">Marilutibacter alkalisoli</name>
    <dbReference type="NCBI Taxonomy" id="2591633"/>
    <lineage>
        <taxon>Bacteria</taxon>
        <taxon>Pseudomonadati</taxon>
        <taxon>Pseudomonadota</taxon>
        <taxon>Gammaproteobacteria</taxon>
        <taxon>Lysobacterales</taxon>
        <taxon>Lysobacteraceae</taxon>
        <taxon>Marilutibacter</taxon>
    </lineage>
</organism>
<dbReference type="Proteomes" id="UP000317199">
    <property type="component" value="Chromosome"/>
</dbReference>
<gene>
    <name evidence="7" type="ORF">FKV23_02185</name>
</gene>
<dbReference type="InterPro" id="IPR058627">
    <property type="entry name" value="MdtA-like_C"/>
</dbReference>
<keyword evidence="3" id="KW-1133">Transmembrane helix</keyword>
<dbReference type="Gene3D" id="2.40.30.170">
    <property type="match status" value="1"/>
</dbReference>
<dbReference type="Gene3D" id="2.40.420.20">
    <property type="match status" value="1"/>
</dbReference>
<keyword evidence="8" id="KW-1185">Reference proteome</keyword>
<reference evidence="7 8" key="1">
    <citation type="submission" date="2019-06" db="EMBL/GenBank/DDBJ databases">
        <title>Lysobacter alkalisoli sp. nov. isolated from saline-alkali soil.</title>
        <authorList>
            <person name="Sun J.-Q."/>
            <person name="Xu L."/>
        </authorList>
    </citation>
    <scope>NUCLEOTIDE SEQUENCE [LARGE SCALE GENOMIC DNA]</scope>
    <source>
        <strain evidence="7 8">SJ-36</strain>
    </source>
</reference>
<feature type="region of interest" description="Disordered" evidence="2">
    <location>
        <begin position="1"/>
        <end position="28"/>
    </location>
</feature>
<evidence type="ECO:0000256" key="1">
    <source>
        <dbReference type="ARBA" id="ARBA00009477"/>
    </source>
</evidence>
<evidence type="ECO:0000256" key="3">
    <source>
        <dbReference type="SAM" id="Phobius"/>
    </source>
</evidence>
<dbReference type="FunFam" id="2.40.30.170:FF:000010">
    <property type="entry name" value="Efflux RND transporter periplasmic adaptor subunit"/>
    <property type="match status" value="1"/>
</dbReference>
<dbReference type="OrthoDB" id="9783047at2"/>
<dbReference type="KEGG" id="lyj:FKV23_02185"/>
<dbReference type="Gene3D" id="2.40.50.100">
    <property type="match status" value="1"/>
</dbReference>
<evidence type="ECO:0000313" key="7">
    <source>
        <dbReference type="EMBL" id="QDH69044.1"/>
    </source>
</evidence>
<protein>
    <submittedName>
        <fullName evidence="7">Efflux RND transporter periplasmic adaptor subunit</fullName>
    </submittedName>
</protein>
<dbReference type="GO" id="GO:1990281">
    <property type="term" value="C:efflux pump complex"/>
    <property type="evidence" value="ECO:0007669"/>
    <property type="project" value="TreeGrafter"/>
</dbReference>
<feature type="compositionally biased region" description="Basic residues" evidence="2">
    <location>
        <begin position="1"/>
        <end position="15"/>
    </location>
</feature>
<dbReference type="EMBL" id="CP041242">
    <property type="protein sequence ID" value="QDH69044.1"/>
    <property type="molecule type" value="Genomic_DNA"/>
</dbReference>